<name>A0A813INR9_POLGL</name>
<feature type="region of interest" description="Disordered" evidence="1">
    <location>
        <begin position="66"/>
        <end position="87"/>
    </location>
</feature>
<feature type="non-terminal residue" evidence="2">
    <location>
        <position position="441"/>
    </location>
</feature>
<sequence>QQPHALVSMPARRWGSKPGEAVGFKAVEANIPTDVEQAAPALVSPGQEKSQATALAVASPAASGYPTALNASKASSQQTQGGQQAQEDRIVDHLARQVKVFIIEKGIRQDLSLCAQDPLPKEQIPKAAEEYHAQLRAHFYKELGWTKERAAAELGRAPGWVTLCWQTPPEELPRPREVPKYIAEYELRMLKFRVEPFRPPDLRRRFVTDTRGLYEECAQAMPWRQAVYRKRNQETGEVTVTTIASNRQDSSYRCLTTGIPRLDAALQRVVELCGITDPGAFLLNNWYPDGNTSIAPHMHDFWSAILSFGQARVFMLDGQPVLLGDGDLIVFGTQRHSVPKMPKVSNGRVSVAIFWYPEEKAEPEYDPATAETAAGGTALCTGCQLQGLRMQEASDGLNYCEGCWDAWQEQNGRGLRDNYEGETTTEDDLMAAILQLSMTEF</sequence>
<gene>
    <name evidence="2" type="ORF">PGLA2088_LOCUS9893</name>
</gene>
<evidence type="ECO:0000313" key="2">
    <source>
        <dbReference type="EMBL" id="CAE8652691.1"/>
    </source>
</evidence>
<dbReference type="AlphaFoldDB" id="A0A813INR9"/>
<evidence type="ECO:0000256" key="1">
    <source>
        <dbReference type="SAM" id="MobiDB-lite"/>
    </source>
</evidence>
<dbReference type="EMBL" id="CAJNNW010011033">
    <property type="protein sequence ID" value="CAE8652691.1"/>
    <property type="molecule type" value="Genomic_DNA"/>
</dbReference>
<dbReference type="InterPro" id="IPR037151">
    <property type="entry name" value="AlkB-like_sf"/>
</dbReference>
<feature type="compositionally biased region" description="Low complexity" evidence="1">
    <location>
        <begin position="74"/>
        <end position="85"/>
    </location>
</feature>
<comment type="caution">
    <text evidence="2">The sequence shown here is derived from an EMBL/GenBank/DDBJ whole genome shotgun (WGS) entry which is preliminary data.</text>
</comment>
<evidence type="ECO:0000313" key="3">
    <source>
        <dbReference type="Proteomes" id="UP000626109"/>
    </source>
</evidence>
<protein>
    <submittedName>
        <fullName evidence="2">Uncharacterized protein</fullName>
    </submittedName>
</protein>
<proteinExistence type="predicted"/>
<dbReference type="SUPFAM" id="SSF51197">
    <property type="entry name" value="Clavaminate synthase-like"/>
    <property type="match status" value="1"/>
</dbReference>
<accession>A0A813INR9</accession>
<organism evidence="2 3">
    <name type="scientific">Polarella glacialis</name>
    <name type="common">Dinoflagellate</name>
    <dbReference type="NCBI Taxonomy" id="89957"/>
    <lineage>
        <taxon>Eukaryota</taxon>
        <taxon>Sar</taxon>
        <taxon>Alveolata</taxon>
        <taxon>Dinophyceae</taxon>
        <taxon>Suessiales</taxon>
        <taxon>Suessiaceae</taxon>
        <taxon>Polarella</taxon>
    </lineage>
</organism>
<reference evidence="2" key="1">
    <citation type="submission" date="2021-02" db="EMBL/GenBank/DDBJ databases">
        <authorList>
            <person name="Dougan E. K."/>
            <person name="Rhodes N."/>
            <person name="Thang M."/>
            <person name="Chan C."/>
        </authorList>
    </citation>
    <scope>NUCLEOTIDE SEQUENCE</scope>
</reference>
<dbReference type="Proteomes" id="UP000626109">
    <property type="component" value="Unassembled WGS sequence"/>
</dbReference>
<dbReference type="Gene3D" id="2.60.120.590">
    <property type="entry name" value="Alpha-ketoglutarate-dependent dioxygenase AlkB-like"/>
    <property type="match status" value="1"/>
</dbReference>